<proteinExistence type="predicted"/>
<gene>
    <name evidence="1" type="ORF">ABG79_01712</name>
</gene>
<evidence type="ECO:0000313" key="2">
    <source>
        <dbReference type="Proteomes" id="UP000052015"/>
    </source>
</evidence>
<comment type="caution">
    <text evidence="1">The sequence shown here is derived from an EMBL/GenBank/DDBJ whole genome shotgun (WGS) entry which is preliminary data.</text>
</comment>
<dbReference type="STRING" id="908809.ABG79_01712"/>
<dbReference type="EMBL" id="LKHP01000009">
    <property type="protein sequence ID" value="KRQ86503.1"/>
    <property type="molecule type" value="Genomic_DNA"/>
</dbReference>
<organism evidence="1 2">
    <name type="scientific">Caloramator mitchellensis</name>
    <dbReference type="NCBI Taxonomy" id="908809"/>
    <lineage>
        <taxon>Bacteria</taxon>
        <taxon>Bacillati</taxon>
        <taxon>Bacillota</taxon>
        <taxon>Clostridia</taxon>
        <taxon>Eubacteriales</taxon>
        <taxon>Clostridiaceae</taxon>
        <taxon>Caloramator</taxon>
    </lineage>
</organism>
<sequence length="228" mass="26903">MAIRLYFVAKPFEGKLFEELEIEFKYYNGFSITQKQKSIISMHEKIYKKDPTLQVLEISSKSNNPLGVALSAFNLKVYDEKIGKEYPLENIFQSSKVFELGGPYRDLLNVSPKDAKKDPRLRESGELIYFDYDNVIWEKEPKTMFYDWLYINALYRNKYLSKEILKYNAFTDIEFNHEKSFNCQARAAAIFVGLNKIGKIKEIIDNKDEFKKIYIDKKETNEQLTMNL</sequence>
<evidence type="ECO:0000313" key="1">
    <source>
        <dbReference type="EMBL" id="KRQ86503.1"/>
    </source>
</evidence>
<dbReference type="Pfam" id="PF22397">
    <property type="entry name" value="NADAR-DarT1"/>
    <property type="match status" value="1"/>
</dbReference>
<reference evidence="1 2" key="1">
    <citation type="submission" date="2015-09" db="EMBL/GenBank/DDBJ databases">
        <title>Draft genome sequence of a Caloramator mitchellensis, a moderate thermophile from the Great Artesian Basin of Australia.</title>
        <authorList>
            <person name="Patel B.K."/>
        </authorList>
    </citation>
    <scope>NUCLEOTIDE SEQUENCE [LARGE SCALE GENOMIC DNA]</scope>
    <source>
        <strain evidence="1 2">VF08</strain>
    </source>
</reference>
<dbReference type="InterPro" id="IPR053913">
    <property type="entry name" value="NADAR-DarT1"/>
</dbReference>
<keyword evidence="2" id="KW-1185">Reference proteome</keyword>
<accession>A0A0R3JSL7</accession>
<name>A0A0R3JSL7_CALMK</name>
<dbReference type="Proteomes" id="UP000052015">
    <property type="component" value="Unassembled WGS sequence"/>
</dbReference>
<dbReference type="PATRIC" id="fig|908809.3.peg.1711"/>
<protein>
    <submittedName>
        <fullName evidence="1">Uncharacterized protein</fullName>
    </submittedName>
</protein>
<dbReference type="RefSeq" id="WP_057979041.1">
    <property type="nucleotide sequence ID" value="NZ_LKHP01000009.1"/>
</dbReference>
<dbReference type="AlphaFoldDB" id="A0A0R3JSL7"/>